<proteinExistence type="predicted"/>
<dbReference type="EMBL" id="CAADRP010001719">
    <property type="protein sequence ID" value="VFU50071.1"/>
    <property type="molecule type" value="Genomic_DNA"/>
</dbReference>
<evidence type="ECO:0000256" key="1">
    <source>
        <dbReference type="SAM" id="MobiDB-lite"/>
    </source>
</evidence>
<gene>
    <name evidence="2" type="ORF">SVIM_LOCUS332496</name>
</gene>
<feature type="compositionally biased region" description="Acidic residues" evidence="1">
    <location>
        <begin position="82"/>
        <end position="156"/>
    </location>
</feature>
<dbReference type="PANTHER" id="PTHR35711">
    <property type="entry name" value="EXPRESSED PROTEIN"/>
    <property type="match status" value="1"/>
</dbReference>
<organism evidence="2">
    <name type="scientific">Salix viminalis</name>
    <name type="common">Common osier</name>
    <name type="synonym">Basket willow</name>
    <dbReference type="NCBI Taxonomy" id="40686"/>
    <lineage>
        <taxon>Eukaryota</taxon>
        <taxon>Viridiplantae</taxon>
        <taxon>Streptophyta</taxon>
        <taxon>Embryophyta</taxon>
        <taxon>Tracheophyta</taxon>
        <taxon>Spermatophyta</taxon>
        <taxon>Magnoliopsida</taxon>
        <taxon>eudicotyledons</taxon>
        <taxon>Gunneridae</taxon>
        <taxon>Pentapetalae</taxon>
        <taxon>rosids</taxon>
        <taxon>fabids</taxon>
        <taxon>Malpighiales</taxon>
        <taxon>Salicaceae</taxon>
        <taxon>Saliceae</taxon>
        <taxon>Salix</taxon>
    </lineage>
</organism>
<protein>
    <submittedName>
        <fullName evidence="2">Uncharacterized protein</fullName>
    </submittedName>
</protein>
<dbReference type="PANTHER" id="PTHR35711:SF1">
    <property type="entry name" value="ECTODERMAL, ISOFORM F"/>
    <property type="match status" value="1"/>
</dbReference>
<feature type="region of interest" description="Disordered" evidence="1">
    <location>
        <begin position="66"/>
        <end position="170"/>
    </location>
</feature>
<sequence>MEMETLLDGNSSVALVEIGVCYMLQSVVAETALIALTSRLLFLFKTSPLLDANILADLTGIDNRFPLGKLNRSEKVAAENMDGGDAEDTESEDDEDDDDDDDDDGEDGSEDDDDDDAETSGDGGSDEDDDNDSDEDDEDDSDDESDEDDEESDEEDDKKMQAQPPSEKKK</sequence>
<evidence type="ECO:0000313" key="2">
    <source>
        <dbReference type="EMBL" id="VFU50071.1"/>
    </source>
</evidence>
<dbReference type="AlphaFoldDB" id="A0A6N2MC46"/>
<reference evidence="2" key="1">
    <citation type="submission" date="2019-03" db="EMBL/GenBank/DDBJ databases">
        <authorList>
            <person name="Mank J."/>
            <person name="Almeida P."/>
        </authorList>
    </citation>
    <scope>NUCLEOTIDE SEQUENCE</scope>
    <source>
        <strain evidence="2">78183</strain>
    </source>
</reference>
<accession>A0A6N2MC46</accession>
<name>A0A6N2MC46_SALVM</name>